<dbReference type="EMBL" id="JADQDQ010000013">
    <property type="protein sequence ID" value="MBF9239484.1"/>
    <property type="molecule type" value="Genomic_DNA"/>
</dbReference>
<proteinExistence type="predicted"/>
<evidence type="ECO:0000313" key="2">
    <source>
        <dbReference type="Proteomes" id="UP000597617"/>
    </source>
</evidence>
<comment type="caution">
    <text evidence="1">The sequence shown here is derived from an EMBL/GenBank/DDBJ whole genome shotgun (WGS) entry which is preliminary data.</text>
</comment>
<dbReference type="RefSeq" id="WP_196283836.1">
    <property type="nucleotide sequence ID" value="NZ_JADQDQ010000013.1"/>
</dbReference>
<organism evidence="1 2">
    <name type="scientific">Hymenobacter jeongseonensis</name>
    <dbReference type="NCBI Taxonomy" id="2791027"/>
    <lineage>
        <taxon>Bacteria</taxon>
        <taxon>Pseudomonadati</taxon>
        <taxon>Bacteroidota</taxon>
        <taxon>Cytophagia</taxon>
        <taxon>Cytophagales</taxon>
        <taxon>Hymenobacteraceae</taxon>
        <taxon>Hymenobacter</taxon>
    </lineage>
</organism>
<keyword evidence="2" id="KW-1185">Reference proteome</keyword>
<accession>A0ABS0IM91</accession>
<name>A0ABS0IM91_9BACT</name>
<evidence type="ECO:0000313" key="1">
    <source>
        <dbReference type="EMBL" id="MBF9239484.1"/>
    </source>
</evidence>
<protein>
    <submittedName>
        <fullName evidence="1">Uncharacterized protein</fullName>
    </submittedName>
</protein>
<sequence length="125" mass="14310">MSFPHLDQVIELNRGEAGQLWWAVADCGRRNAIRLHQNQGLRVESAGVVVALPALLRVAKRLKRLDDRELRRVGVPKNKPVQFRLRCDELVALMLYVWPHSYSGHVVLGKVQQVSLNLEHLIKFT</sequence>
<reference evidence="1 2" key="1">
    <citation type="submission" date="2020-11" db="EMBL/GenBank/DDBJ databases">
        <authorList>
            <person name="Kim M.K."/>
        </authorList>
    </citation>
    <scope>NUCLEOTIDE SEQUENCE [LARGE SCALE GENOMIC DNA]</scope>
    <source>
        <strain evidence="1 2">BT683</strain>
    </source>
</reference>
<gene>
    <name evidence="1" type="ORF">I2I05_18975</name>
</gene>
<dbReference type="Proteomes" id="UP000597617">
    <property type="component" value="Unassembled WGS sequence"/>
</dbReference>